<proteinExistence type="predicted"/>
<feature type="region of interest" description="Disordered" evidence="1">
    <location>
        <begin position="108"/>
        <end position="128"/>
    </location>
</feature>
<evidence type="ECO:0000313" key="2">
    <source>
        <dbReference type="EMBL" id="CAD2186588.1"/>
    </source>
</evidence>
<reference evidence="2 3" key="1">
    <citation type="submission" date="2020-08" db="EMBL/GenBank/DDBJ databases">
        <authorList>
            <person name="Koutsovoulos G."/>
            <person name="Danchin GJ E."/>
        </authorList>
    </citation>
    <scope>NUCLEOTIDE SEQUENCE [LARGE SCALE GENOMIC DNA]</scope>
</reference>
<comment type="caution">
    <text evidence="2">The sequence shown here is derived from an EMBL/GenBank/DDBJ whole genome shotgun (WGS) entry which is preliminary data.</text>
</comment>
<protein>
    <submittedName>
        <fullName evidence="2">Uncharacterized protein</fullName>
    </submittedName>
</protein>
<evidence type="ECO:0000256" key="1">
    <source>
        <dbReference type="SAM" id="MobiDB-lite"/>
    </source>
</evidence>
<accession>A0A6V7WHW3</accession>
<dbReference type="EMBL" id="CAJEWN010000595">
    <property type="protein sequence ID" value="CAD2186588.1"/>
    <property type="molecule type" value="Genomic_DNA"/>
</dbReference>
<name>A0A6V7WHW3_MELEN</name>
<feature type="compositionally biased region" description="Basic and acidic residues" evidence="1">
    <location>
        <begin position="118"/>
        <end position="128"/>
    </location>
</feature>
<dbReference type="Proteomes" id="UP000580250">
    <property type="component" value="Unassembled WGS sequence"/>
</dbReference>
<sequence length="259" mass="29678">MCRFQCSDPKTCKVPKYALGSLKQQLLTSTTTDSFNQNCPPSPPKFVRNRSVTFFSGSSDSEYSSSDDECFPFEQNIRQKQRFSPLNTPECLSTDNRTIPEITTMTSNESSVDSGFAEEEKNSKKAPIENKEEEALEVVKPQIKSILLKQRFIVEEKPKKKVKFADDCGQFLCKVRCIPAREKIDILWNDVVDLRETSRNENDSSSWRDALLFKLIMTAGFRQAFISFEIFLKISYISIYLGKGEEYVPLTNMDKSYVI</sequence>
<evidence type="ECO:0000313" key="3">
    <source>
        <dbReference type="Proteomes" id="UP000580250"/>
    </source>
</evidence>
<dbReference type="AlphaFoldDB" id="A0A6V7WHW3"/>
<organism evidence="2 3">
    <name type="scientific">Meloidogyne enterolobii</name>
    <name type="common">Root-knot nematode worm</name>
    <name type="synonym">Meloidogyne mayaguensis</name>
    <dbReference type="NCBI Taxonomy" id="390850"/>
    <lineage>
        <taxon>Eukaryota</taxon>
        <taxon>Metazoa</taxon>
        <taxon>Ecdysozoa</taxon>
        <taxon>Nematoda</taxon>
        <taxon>Chromadorea</taxon>
        <taxon>Rhabditida</taxon>
        <taxon>Tylenchina</taxon>
        <taxon>Tylenchomorpha</taxon>
        <taxon>Tylenchoidea</taxon>
        <taxon>Meloidogynidae</taxon>
        <taxon>Meloidogyninae</taxon>
        <taxon>Meloidogyne</taxon>
    </lineage>
</organism>
<dbReference type="OrthoDB" id="5892180at2759"/>
<gene>
    <name evidence="2" type="ORF">MENT_LOCUS39096</name>
</gene>